<accession>A0A953JGE0</accession>
<dbReference type="PANTHER" id="PTHR24422:SF10">
    <property type="entry name" value="CHEMOTAXIS PROTEIN METHYLTRANSFERASE 2"/>
    <property type="match status" value="1"/>
</dbReference>
<dbReference type="PROSITE" id="PS50123">
    <property type="entry name" value="CHER"/>
    <property type="match status" value="1"/>
</dbReference>
<dbReference type="InterPro" id="IPR050903">
    <property type="entry name" value="Bact_Chemotaxis_MeTrfase"/>
</dbReference>
<dbReference type="Gene3D" id="3.40.50.150">
    <property type="entry name" value="Vaccinia Virus protein VP39"/>
    <property type="match status" value="1"/>
</dbReference>
<dbReference type="InterPro" id="IPR022642">
    <property type="entry name" value="CheR_C"/>
</dbReference>
<evidence type="ECO:0000259" key="1">
    <source>
        <dbReference type="PROSITE" id="PS50123"/>
    </source>
</evidence>
<comment type="caution">
    <text evidence="2">The sequence shown here is derived from an EMBL/GenBank/DDBJ whole genome shotgun (WGS) entry which is preliminary data.</text>
</comment>
<sequence length="274" mass="31389">MKDLECTEFLQWGLPRLRFRWSGFRKVRKQVCKRLQRRISELGLSDISTYKGYLDSHSAEWEVLDSLCQITISRFYRDRRVFDALCSTILPGLAKNASETGAHEIRCWCAGCCSGEEAYTLQILWRTYVMPALQRQIPLRIIATDLNPDVLERAQKGAFPASSLVDLPEKLIREAFECSGSACTIRGAFREDVEFARQDIREQLPEGTFHLLLCRNLVFTYFDRTLQLEILERIVERLSPGGFFVIGIHESLPDGVSTLVPYNKLPGVYQKSAL</sequence>
<gene>
    <name evidence="2" type="ORF">K8I29_14630</name>
</gene>
<dbReference type="CDD" id="cd02440">
    <property type="entry name" value="AdoMet_MTases"/>
    <property type="match status" value="1"/>
</dbReference>
<dbReference type="AlphaFoldDB" id="A0A953JGE0"/>
<dbReference type="PANTHER" id="PTHR24422">
    <property type="entry name" value="CHEMOTAXIS PROTEIN METHYLTRANSFERASE"/>
    <property type="match status" value="1"/>
</dbReference>
<name>A0A953JGE0_9BACT</name>
<dbReference type="InterPro" id="IPR000780">
    <property type="entry name" value="CheR_MeTrfase"/>
</dbReference>
<feature type="domain" description="CheR-type methyltransferase" evidence="1">
    <location>
        <begin position="31"/>
        <end position="253"/>
    </location>
</feature>
<protein>
    <submittedName>
        <fullName evidence="2">Chemotaxis protein CheR</fullName>
    </submittedName>
</protein>
<reference evidence="2" key="1">
    <citation type="journal article" date="2021" name="bioRxiv">
        <title>Unraveling nitrogen, sulfur and carbon metabolic pathways and microbial community transcriptional responses to substrate deprivation and toxicity stresses in a bioreactor mimicking anoxic brackish coastal sediment conditions.</title>
        <authorList>
            <person name="Martins P.D."/>
            <person name="Echeveste M.J."/>
            <person name="Arshad A."/>
            <person name="Kurth J."/>
            <person name="Ouboter H."/>
            <person name="Jetten M.S.M."/>
            <person name="Welte C.U."/>
        </authorList>
    </citation>
    <scope>NUCLEOTIDE SEQUENCE</scope>
    <source>
        <strain evidence="2">MAG_39</strain>
    </source>
</reference>
<reference evidence="2" key="2">
    <citation type="submission" date="2021-08" db="EMBL/GenBank/DDBJ databases">
        <authorList>
            <person name="Dalcin Martins P."/>
        </authorList>
    </citation>
    <scope>NUCLEOTIDE SEQUENCE</scope>
    <source>
        <strain evidence="2">MAG_39</strain>
    </source>
</reference>
<dbReference type="GO" id="GO:0008757">
    <property type="term" value="F:S-adenosylmethionine-dependent methyltransferase activity"/>
    <property type="evidence" value="ECO:0007669"/>
    <property type="project" value="InterPro"/>
</dbReference>
<dbReference type="Pfam" id="PF01739">
    <property type="entry name" value="CheR"/>
    <property type="match status" value="1"/>
</dbReference>
<proteinExistence type="predicted"/>
<dbReference type="InterPro" id="IPR029063">
    <property type="entry name" value="SAM-dependent_MTases_sf"/>
</dbReference>
<dbReference type="EMBL" id="JAIOIV010000114">
    <property type="protein sequence ID" value="MBZ0157431.1"/>
    <property type="molecule type" value="Genomic_DNA"/>
</dbReference>
<evidence type="ECO:0000313" key="3">
    <source>
        <dbReference type="Proteomes" id="UP000705867"/>
    </source>
</evidence>
<dbReference type="SMART" id="SM00138">
    <property type="entry name" value="MeTrc"/>
    <property type="match status" value="1"/>
</dbReference>
<dbReference type="PRINTS" id="PR00996">
    <property type="entry name" value="CHERMTFRASE"/>
</dbReference>
<dbReference type="Proteomes" id="UP000705867">
    <property type="component" value="Unassembled WGS sequence"/>
</dbReference>
<organism evidence="2 3">
    <name type="scientific">Candidatus Nitrobium versatile</name>
    <dbReference type="NCBI Taxonomy" id="2884831"/>
    <lineage>
        <taxon>Bacteria</taxon>
        <taxon>Pseudomonadati</taxon>
        <taxon>Nitrospirota</taxon>
        <taxon>Nitrospiria</taxon>
        <taxon>Nitrospirales</taxon>
        <taxon>Nitrospiraceae</taxon>
        <taxon>Candidatus Nitrobium</taxon>
    </lineage>
</organism>
<dbReference type="SUPFAM" id="SSF53335">
    <property type="entry name" value="S-adenosyl-L-methionine-dependent methyltransferases"/>
    <property type="match status" value="1"/>
</dbReference>
<evidence type="ECO:0000313" key="2">
    <source>
        <dbReference type="EMBL" id="MBZ0157431.1"/>
    </source>
</evidence>